<keyword evidence="7" id="KW-1185">Reference proteome</keyword>
<dbReference type="Proteomes" id="UP000655225">
    <property type="component" value="Unassembled WGS sequence"/>
</dbReference>
<name>A0A835DUH0_TETSI</name>
<keyword evidence="2" id="KW-0175">Coiled coil</keyword>
<proteinExistence type="inferred from homology"/>
<evidence type="ECO:0000259" key="4">
    <source>
        <dbReference type="Pfam" id="PF03763"/>
    </source>
</evidence>
<dbReference type="InterPro" id="IPR005516">
    <property type="entry name" value="Remorin_C"/>
</dbReference>
<evidence type="ECO:0000256" key="2">
    <source>
        <dbReference type="SAM" id="Coils"/>
    </source>
</evidence>
<feature type="region of interest" description="Disordered" evidence="3">
    <location>
        <begin position="1"/>
        <end position="46"/>
    </location>
</feature>
<comment type="caution">
    <text evidence="6">The sequence shown here is derived from an EMBL/GenBank/DDBJ whole genome shotgun (WGS) entry which is preliminary data.</text>
</comment>
<evidence type="ECO:0008006" key="8">
    <source>
        <dbReference type="Google" id="ProtNLM"/>
    </source>
</evidence>
<dbReference type="PANTHER" id="PTHR31775:SF5">
    <property type="entry name" value="REMORIN 1.4"/>
    <property type="match status" value="1"/>
</dbReference>
<accession>A0A835DUH0</accession>
<protein>
    <recommendedName>
        <fullName evidence="8">Remorin</fullName>
    </recommendedName>
</protein>
<comment type="similarity">
    <text evidence="1">Belongs to the remorin family.</text>
</comment>
<feature type="domain" description="Remorin N-terminal" evidence="5">
    <location>
        <begin position="74"/>
        <end position="103"/>
    </location>
</feature>
<dbReference type="OMA" id="SAWENSM"/>
<evidence type="ECO:0000259" key="5">
    <source>
        <dbReference type="Pfam" id="PF03766"/>
    </source>
</evidence>
<feature type="compositionally biased region" description="Basic and acidic residues" evidence="3">
    <location>
        <begin position="1"/>
        <end position="11"/>
    </location>
</feature>
<evidence type="ECO:0000313" key="7">
    <source>
        <dbReference type="Proteomes" id="UP000655225"/>
    </source>
</evidence>
<feature type="region of interest" description="Disordered" evidence="3">
    <location>
        <begin position="80"/>
        <end position="99"/>
    </location>
</feature>
<evidence type="ECO:0000256" key="1">
    <source>
        <dbReference type="ARBA" id="ARBA00005711"/>
    </source>
</evidence>
<feature type="compositionally biased region" description="Basic and acidic residues" evidence="3">
    <location>
        <begin position="30"/>
        <end position="46"/>
    </location>
</feature>
<organism evidence="6 7">
    <name type="scientific">Tetracentron sinense</name>
    <name type="common">Spur-leaf</name>
    <dbReference type="NCBI Taxonomy" id="13715"/>
    <lineage>
        <taxon>Eukaryota</taxon>
        <taxon>Viridiplantae</taxon>
        <taxon>Streptophyta</taxon>
        <taxon>Embryophyta</taxon>
        <taxon>Tracheophyta</taxon>
        <taxon>Spermatophyta</taxon>
        <taxon>Magnoliopsida</taxon>
        <taxon>Trochodendrales</taxon>
        <taxon>Trochodendraceae</taxon>
        <taxon>Tetracentron</taxon>
    </lineage>
</organism>
<dbReference type="AlphaFoldDB" id="A0A835DUH0"/>
<dbReference type="PANTHER" id="PTHR31775">
    <property type="entry name" value="OS02G0117200 PROTEIN"/>
    <property type="match status" value="1"/>
</dbReference>
<dbReference type="Pfam" id="PF03763">
    <property type="entry name" value="Remorin_C"/>
    <property type="match status" value="1"/>
</dbReference>
<evidence type="ECO:0000256" key="3">
    <source>
        <dbReference type="SAM" id="MobiDB-lite"/>
    </source>
</evidence>
<feature type="coiled-coil region" evidence="2">
    <location>
        <begin position="142"/>
        <end position="169"/>
    </location>
</feature>
<reference evidence="6 7" key="1">
    <citation type="submission" date="2020-04" db="EMBL/GenBank/DDBJ databases">
        <title>Plant Genome Project.</title>
        <authorList>
            <person name="Zhang R.-G."/>
        </authorList>
    </citation>
    <scope>NUCLEOTIDE SEQUENCE [LARGE SCALE GENOMIC DNA]</scope>
    <source>
        <strain evidence="6">YNK0</strain>
        <tissue evidence="6">Leaf</tissue>
    </source>
</reference>
<dbReference type="Pfam" id="PF03766">
    <property type="entry name" value="Remorin_N"/>
    <property type="match status" value="2"/>
</dbReference>
<sequence length="219" mass="24554">MGEEESKKIEAETPSEQAHPPAPTEAPKVVSDEKTVIPPPEEKVDDSKALAVVETWLNEVLSSAYRWQEMVRCSVNVDHEVPDSEGEKSSGGSIDRDKVLTRVETEKRLSLIKAWEENEKTKAENKAHKKLSDIGSWENSKKADVEAELKKEEERLEKKKAEYVEKMKNKIALIHKSAEEKKAMVEAKRGEDLLKADEVAAKYRATGNAPKKLLGCFGN</sequence>
<evidence type="ECO:0000313" key="6">
    <source>
        <dbReference type="EMBL" id="KAF8413149.1"/>
    </source>
</evidence>
<gene>
    <name evidence="6" type="ORF">HHK36_001124</name>
</gene>
<dbReference type="EMBL" id="JABCRI010000001">
    <property type="protein sequence ID" value="KAF8413149.1"/>
    <property type="molecule type" value="Genomic_DNA"/>
</dbReference>
<feature type="domain" description="Remorin C-terminal" evidence="4">
    <location>
        <begin position="107"/>
        <end position="212"/>
    </location>
</feature>
<feature type="domain" description="Remorin N-terminal" evidence="5">
    <location>
        <begin position="30"/>
        <end position="55"/>
    </location>
</feature>
<dbReference type="OrthoDB" id="684343at2759"/>
<dbReference type="InterPro" id="IPR005518">
    <property type="entry name" value="Remorin_N"/>
</dbReference>